<dbReference type="Proteomes" id="UP000553209">
    <property type="component" value="Unassembled WGS sequence"/>
</dbReference>
<proteinExistence type="inferred from homology"/>
<gene>
    <name evidence="3" type="ORF">HGB44_28985</name>
</gene>
<name>A0A7X6MJ25_9ACTN</name>
<dbReference type="PANTHER" id="PTHR33606">
    <property type="entry name" value="PROTEIN YCII"/>
    <property type="match status" value="1"/>
</dbReference>
<reference evidence="3 4" key="1">
    <citation type="submission" date="2020-04" db="EMBL/GenBank/DDBJ databases">
        <title>MicrobeNet Type strains.</title>
        <authorList>
            <person name="Nicholson A.C."/>
        </authorList>
    </citation>
    <scope>NUCLEOTIDE SEQUENCE [LARGE SCALE GENOMIC DNA]</scope>
    <source>
        <strain evidence="3 4">ATCC 23612</strain>
    </source>
</reference>
<dbReference type="Gene3D" id="3.30.70.1060">
    <property type="entry name" value="Dimeric alpha+beta barrel"/>
    <property type="match status" value="1"/>
</dbReference>
<comment type="caution">
    <text evidence="3">The sequence shown here is derived from an EMBL/GenBank/DDBJ whole genome shotgun (WGS) entry which is preliminary data.</text>
</comment>
<dbReference type="PANTHER" id="PTHR33606:SF3">
    <property type="entry name" value="PROTEIN YCII"/>
    <property type="match status" value="1"/>
</dbReference>
<protein>
    <recommendedName>
        <fullName evidence="2">YCII-related domain-containing protein</fullName>
    </recommendedName>
</protein>
<dbReference type="SUPFAM" id="SSF54909">
    <property type="entry name" value="Dimeric alpha+beta barrel"/>
    <property type="match status" value="1"/>
</dbReference>
<dbReference type="Pfam" id="PF03795">
    <property type="entry name" value="YCII"/>
    <property type="match status" value="1"/>
</dbReference>
<dbReference type="InterPro" id="IPR011008">
    <property type="entry name" value="Dimeric_a/b-barrel"/>
</dbReference>
<evidence type="ECO:0000313" key="4">
    <source>
        <dbReference type="Proteomes" id="UP000553209"/>
    </source>
</evidence>
<sequence length="95" mass="10365">MAIFAVTYTYAPDSAAARDEHRPAHREYLAAQDANLCSGPFGPEDAPGALLLLRADSRDEVIALTEKDPFRLQGLVSDVDVKEWSPVLGPLAEHF</sequence>
<dbReference type="EMBL" id="JAAXPG010000041">
    <property type="protein sequence ID" value="NKZ01673.1"/>
    <property type="molecule type" value="Genomic_DNA"/>
</dbReference>
<feature type="domain" description="YCII-related" evidence="2">
    <location>
        <begin position="4"/>
        <end position="85"/>
    </location>
</feature>
<evidence type="ECO:0000313" key="3">
    <source>
        <dbReference type="EMBL" id="NKZ01673.1"/>
    </source>
</evidence>
<dbReference type="RefSeq" id="WP_061082249.1">
    <property type="nucleotide sequence ID" value="NZ_JAAXPG010000041.1"/>
</dbReference>
<organism evidence="3 4">
    <name type="scientific">Nocardiopsis alborubida</name>
    <dbReference type="NCBI Taxonomy" id="146802"/>
    <lineage>
        <taxon>Bacteria</taxon>
        <taxon>Bacillati</taxon>
        <taxon>Actinomycetota</taxon>
        <taxon>Actinomycetes</taxon>
        <taxon>Streptosporangiales</taxon>
        <taxon>Nocardiopsidaceae</taxon>
        <taxon>Nocardiopsis</taxon>
    </lineage>
</organism>
<dbReference type="InterPro" id="IPR005545">
    <property type="entry name" value="YCII"/>
</dbReference>
<dbReference type="AlphaFoldDB" id="A0A7X6MJ25"/>
<dbReference type="InterPro" id="IPR051807">
    <property type="entry name" value="Sec-metab_biosynth-assoc"/>
</dbReference>
<accession>A0A7X6MJ25</accession>
<evidence type="ECO:0000256" key="1">
    <source>
        <dbReference type="ARBA" id="ARBA00007689"/>
    </source>
</evidence>
<comment type="similarity">
    <text evidence="1">Belongs to the YciI family.</text>
</comment>
<evidence type="ECO:0000259" key="2">
    <source>
        <dbReference type="Pfam" id="PF03795"/>
    </source>
</evidence>
<keyword evidence="4" id="KW-1185">Reference proteome</keyword>